<gene>
    <name evidence="1" type="ORF">MTR67_029711</name>
</gene>
<name>A0AAF0RD48_SOLVR</name>
<keyword evidence="2" id="KW-1185">Reference proteome</keyword>
<organism evidence="1 2">
    <name type="scientific">Solanum verrucosum</name>
    <dbReference type="NCBI Taxonomy" id="315347"/>
    <lineage>
        <taxon>Eukaryota</taxon>
        <taxon>Viridiplantae</taxon>
        <taxon>Streptophyta</taxon>
        <taxon>Embryophyta</taxon>
        <taxon>Tracheophyta</taxon>
        <taxon>Spermatophyta</taxon>
        <taxon>Magnoliopsida</taxon>
        <taxon>eudicotyledons</taxon>
        <taxon>Gunneridae</taxon>
        <taxon>Pentapetalae</taxon>
        <taxon>asterids</taxon>
        <taxon>lamiids</taxon>
        <taxon>Solanales</taxon>
        <taxon>Solanaceae</taxon>
        <taxon>Solanoideae</taxon>
        <taxon>Solaneae</taxon>
        <taxon>Solanum</taxon>
    </lineage>
</organism>
<sequence length="68" mass="7800">MNRPVSWCGNPVWPVENFSPSHAIGVLQPCSRMRHLSEMWDFRDGGSLPTLQMNVFGRDDDGAKQFHR</sequence>
<proteinExistence type="predicted"/>
<evidence type="ECO:0000313" key="2">
    <source>
        <dbReference type="Proteomes" id="UP001234989"/>
    </source>
</evidence>
<accession>A0AAF0RD48</accession>
<dbReference type="EMBL" id="CP133618">
    <property type="protein sequence ID" value="WMV36326.1"/>
    <property type="molecule type" value="Genomic_DNA"/>
</dbReference>
<dbReference type="AlphaFoldDB" id="A0AAF0RD48"/>
<dbReference type="Proteomes" id="UP001234989">
    <property type="component" value="Chromosome 7"/>
</dbReference>
<reference evidence="1" key="1">
    <citation type="submission" date="2023-08" db="EMBL/GenBank/DDBJ databases">
        <title>A de novo genome assembly of Solanum verrucosum Schlechtendal, a Mexican diploid species geographically isolated from the other diploid A-genome species in potato relatives.</title>
        <authorList>
            <person name="Hosaka K."/>
        </authorList>
    </citation>
    <scope>NUCLEOTIDE SEQUENCE</scope>
    <source>
        <tissue evidence="1">Young leaves</tissue>
    </source>
</reference>
<evidence type="ECO:0000313" key="1">
    <source>
        <dbReference type="EMBL" id="WMV36326.1"/>
    </source>
</evidence>
<protein>
    <submittedName>
        <fullName evidence="1">Uncharacterized protein</fullName>
    </submittedName>
</protein>